<dbReference type="RefSeq" id="WP_013185270.1">
    <property type="nucleotide sequence ID" value="NC_014228.1"/>
</dbReference>
<evidence type="ECO:0000313" key="2">
    <source>
        <dbReference type="Proteomes" id="UP000008075"/>
    </source>
</evidence>
<dbReference type="Proteomes" id="UP000008075">
    <property type="component" value="Chromosome"/>
</dbReference>
<dbReference type="KEGG" id="xne:XNC1_3738"/>
<proteinExistence type="predicted"/>
<sequence>MDMLLLVIIGSELMLDRKNHIIINIKIIYIVGNEFASQSLPSGERQEPLINPREHR</sequence>
<name>D3VAZ4_XENNA</name>
<reference evidence="1 2" key="1">
    <citation type="journal article" date="2011" name="PLoS ONE">
        <title>The entomopathogenic bacterial endosymbionts xenorhabdus and photorhabdus: convergent lifestyles from divergent genomes.</title>
        <authorList>
            <person name="Chaston J.M."/>
            <person name="Suen G."/>
            <person name="Tucker S.L."/>
            <person name="Andersen A.W."/>
            <person name="Bhasin A."/>
            <person name="Bode E."/>
            <person name="Bode H.B."/>
            <person name="Brachmann A.O."/>
            <person name="Cowles C.E."/>
            <person name="Cowles K.N."/>
            <person name="Darby C."/>
            <person name="de Leon L."/>
            <person name="Drace K."/>
            <person name="Du Z."/>
            <person name="Givaudan A."/>
            <person name="Herbert Tran E.E."/>
            <person name="Jewell K.A."/>
            <person name="Knack J.J."/>
            <person name="Krasomil-Osterfeld K.C."/>
            <person name="Kukor R."/>
            <person name="Lanois A."/>
            <person name="Latreille P."/>
            <person name="Leimgruber N.K."/>
            <person name="Lipke C.M."/>
            <person name="Liu R."/>
            <person name="Lu X."/>
            <person name="Martens E.C."/>
            <person name="Marri P.R."/>
            <person name="Medigue C."/>
            <person name="Menard M.L."/>
            <person name="Miller N.M."/>
            <person name="Morales-Soto N."/>
            <person name="Norton S."/>
            <person name="Ogier J.C."/>
            <person name="Orchard S.S."/>
            <person name="Park D."/>
            <person name="Park Y."/>
            <person name="Qurollo B.A."/>
            <person name="Sugar D.R."/>
            <person name="Richards G.R."/>
            <person name="Rouy Z."/>
            <person name="Slominski B."/>
            <person name="Slominski K."/>
            <person name="Snyder H."/>
            <person name="Tjaden B.C."/>
            <person name="van der Hoeven R."/>
            <person name="Welch R.D."/>
            <person name="Wheeler C."/>
            <person name="Xiang B."/>
            <person name="Barbazuk B."/>
            <person name="Gaudriault S."/>
            <person name="Goodner B."/>
            <person name="Slater S.C."/>
            <person name="Forst S."/>
            <person name="Goldman B.S."/>
            <person name="Goodrich-Blair H."/>
        </authorList>
    </citation>
    <scope>NUCLEOTIDE SEQUENCE [LARGE SCALE GENOMIC DNA]</scope>
    <source>
        <strain evidence="2">ATCC 19061 / DSM 3370 / CCUG 14189 / LMG 1036 / NCIMB 9965 / AN6</strain>
    </source>
</reference>
<dbReference type="GeneID" id="94018875"/>
<dbReference type="STRING" id="406817.XNC1_3738"/>
<organism evidence="1 2">
    <name type="scientific">Xenorhabdus nematophila (strain ATCC 19061 / DSM 3370 / CCUG 14189 / LMG 1036 / NCIMB 9965 / AN6)</name>
    <dbReference type="NCBI Taxonomy" id="406817"/>
    <lineage>
        <taxon>Bacteria</taxon>
        <taxon>Pseudomonadati</taxon>
        <taxon>Pseudomonadota</taxon>
        <taxon>Gammaproteobacteria</taxon>
        <taxon>Enterobacterales</taxon>
        <taxon>Morganellaceae</taxon>
        <taxon>Xenorhabdus</taxon>
    </lineage>
</organism>
<dbReference type="AlphaFoldDB" id="D3VAZ4"/>
<dbReference type="EMBL" id="FN667742">
    <property type="protein sequence ID" value="CBJ91769.1"/>
    <property type="molecule type" value="Genomic_DNA"/>
</dbReference>
<protein>
    <submittedName>
        <fullName evidence="1">Uncharacterized protein</fullName>
    </submittedName>
</protein>
<accession>D3VAZ4</accession>
<evidence type="ECO:0000313" key="1">
    <source>
        <dbReference type="EMBL" id="CBJ91769.1"/>
    </source>
</evidence>
<dbReference type="HOGENOM" id="CLU_3013330_0_0_6"/>
<keyword evidence="2" id="KW-1185">Reference proteome</keyword>
<gene>
    <name evidence="1" type="ordered locus">XNC1_3738</name>
</gene>